<evidence type="ECO:0000256" key="1">
    <source>
        <dbReference type="SAM" id="SignalP"/>
    </source>
</evidence>
<dbReference type="InterPro" id="IPR052964">
    <property type="entry name" value="Sporulation_signal_mat"/>
</dbReference>
<keyword evidence="1" id="KW-0732">Signal</keyword>
<organism evidence="2">
    <name type="scientific">Lotharella oceanica</name>
    <dbReference type="NCBI Taxonomy" id="641309"/>
    <lineage>
        <taxon>Eukaryota</taxon>
        <taxon>Sar</taxon>
        <taxon>Rhizaria</taxon>
        <taxon>Cercozoa</taxon>
        <taxon>Chlorarachniophyceae</taxon>
        <taxon>Lotharella</taxon>
    </lineage>
</organism>
<dbReference type="PANTHER" id="PTHR39535">
    <property type="entry name" value="SPORULATION-DELAYING PROTEIN SDPB"/>
    <property type="match status" value="1"/>
</dbReference>
<feature type="chain" id="PRO_5031346325" evidence="1">
    <location>
        <begin position="25"/>
        <end position="306"/>
    </location>
</feature>
<feature type="signal peptide" evidence="1">
    <location>
        <begin position="1"/>
        <end position="24"/>
    </location>
</feature>
<name>A0A7S2X6J4_9EUKA</name>
<sequence>MTQYACKQIVALLCLVAASLWVASDHGGPAVQGVFRKFHCTVRLDQYWAMFDKGSFQSDGWPVAVARLGNGSAVELFQPFVTHRDSSDPWGETSSWAKEFGNLDGSEEAVDKHLRTKPDGLLASWYPMWRWRKYVHRTFSDRKLPHLRSLGRWLCNQWNILQVDLKSGKGSEATRVDLYWIAEGTKCDSATGACQEKNLDVRRLVRQECPVTEGMPLGEVSPCDTDAFSDFVKSEWDGYRRAAQPKAFAVTKGCAGCYYYYGSKSLKKAINDAINRCNKELGGCNLFAANDERYTGVPLKGLLTET</sequence>
<dbReference type="EMBL" id="HBHP01002979">
    <property type="protein sequence ID" value="CAD9747647.1"/>
    <property type="molecule type" value="Transcribed_RNA"/>
</dbReference>
<dbReference type="AlphaFoldDB" id="A0A7S2X6J4"/>
<accession>A0A7S2X6J4</accession>
<proteinExistence type="predicted"/>
<gene>
    <name evidence="2" type="ORF">LSP00402_LOCUS1881</name>
</gene>
<evidence type="ECO:0000313" key="2">
    <source>
        <dbReference type="EMBL" id="CAD9747647.1"/>
    </source>
</evidence>
<protein>
    <submittedName>
        <fullName evidence="2">Uncharacterized protein</fullName>
    </submittedName>
</protein>
<dbReference type="PANTHER" id="PTHR39535:SF2">
    <property type="entry name" value="HTTM DOMAIN-CONTAINING PROTEIN"/>
    <property type="match status" value="1"/>
</dbReference>
<reference evidence="2" key="1">
    <citation type="submission" date="2021-01" db="EMBL/GenBank/DDBJ databases">
        <authorList>
            <person name="Corre E."/>
            <person name="Pelletier E."/>
            <person name="Niang G."/>
            <person name="Scheremetjew M."/>
            <person name="Finn R."/>
            <person name="Kale V."/>
            <person name="Holt S."/>
            <person name="Cochrane G."/>
            <person name="Meng A."/>
            <person name="Brown T."/>
            <person name="Cohen L."/>
        </authorList>
    </citation>
    <scope>NUCLEOTIDE SEQUENCE</scope>
    <source>
        <strain evidence="2">CCMP622</strain>
    </source>
</reference>